<evidence type="ECO:0000313" key="2">
    <source>
        <dbReference type="Proteomes" id="UP001596031"/>
    </source>
</evidence>
<keyword evidence="2" id="KW-1185">Reference proteome</keyword>
<reference evidence="2" key="1">
    <citation type="journal article" date="2019" name="Int. J. Syst. Evol. Microbiol.">
        <title>The Global Catalogue of Microorganisms (GCM) 10K type strain sequencing project: providing services to taxonomists for standard genome sequencing and annotation.</title>
        <authorList>
            <consortium name="The Broad Institute Genomics Platform"/>
            <consortium name="The Broad Institute Genome Sequencing Center for Infectious Disease"/>
            <person name="Wu L."/>
            <person name="Ma J."/>
        </authorList>
    </citation>
    <scope>NUCLEOTIDE SEQUENCE [LARGE SCALE GENOMIC DNA]</scope>
    <source>
        <strain evidence="2">CCUG 38813</strain>
    </source>
</reference>
<dbReference type="Proteomes" id="UP001596031">
    <property type="component" value="Unassembled WGS sequence"/>
</dbReference>
<proteinExistence type="predicted"/>
<comment type="caution">
    <text evidence="1">The sequence shown here is derived from an EMBL/GenBank/DDBJ whole genome shotgun (WGS) entry which is preliminary data.</text>
</comment>
<dbReference type="RefSeq" id="WP_379723852.1">
    <property type="nucleotide sequence ID" value="NZ_JBHSMS010000055.1"/>
</dbReference>
<sequence length="123" mass="13172">MELTPSQSNIPLTRCAEYAEQVLATLDLTNIDAVEVHGVRAAGAADTDLVIDNAAPERFSTYFRQKAGDPVRCGDFAEAWAAQEYAAGLSDQYNLPMVDHALAAALGEEPTESTEHMSCPPGM</sequence>
<protein>
    <submittedName>
        <fullName evidence="1">Uncharacterized protein</fullName>
    </submittedName>
</protein>
<evidence type="ECO:0000313" key="1">
    <source>
        <dbReference type="EMBL" id="MFC5512830.1"/>
    </source>
</evidence>
<organism evidence="1 2">
    <name type="scientific">Massilia jejuensis</name>
    <dbReference type="NCBI Taxonomy" id="648894"/>
    <lineage>
        <taxon>Bacteria</taxon>
        <taxon>Pseudomonadati</taxon>
        <taxon>Pseudomonadota</taxon>
        <taxon>Betaproteobacteria</taxon>
        <taxon>Burkholderiales</taxon>
        <taxon>Oxalobacteraceae</taxon>
        <taxon>Telluria group</taxon>
        <taxon>Massilia</taxon>
    </lineage>
</organism>
<gene>
    <name evidence="1" type="ORF">ACFPOU_17135</name>
</gene>
<dbReference type="EMBL" id="JBHSMS010000055">
    <property type="protein sequence ID" value="MFC5512830.1"/>
    <property type="molecule type" value="Genomic_DNA"/>
</dbReference>
<name>A0ABW0PK12_9BURK</name>
<accession>A0ABW0PK12</accession>